<dbReference type="GO" id="GO:0003755">
    <property type="term" value="F:peptidyl-prolyl cis-trans isomerase activity"/>
    <property type="evidence" value="ECO:0007669"/>
    <property type="project" value="UniProtKB-KW"/>
</dbReference>
<organism evidence="7">
    <name type="scientific">Pseudo-nitzschia australis</name>
    <dbReference type="NCBI Taxonomy" id="44445"/>
    <lineage>
        <taxon>Eukaryota</taxon>
        <taxon>Sar</taxon>
        <taxon>Stramenopiles</taxon>
        <taxon>Ochrophyta</taxon>
        <taxon>Bacillariophyta</taxon>
        <taxon>Bacillariophyceae</taxon>
        <taxon>Bacillariophycidae</taxon>
        <taxon>Bacillariales</taxon>
        <taxon>Bacillariaceae</taxon>
        <taxon>Pseudo-nitzschia</taxon>
    </lineage>
</organism>
<keyword evidence="5" id="KW-0732">Signal</keyword>
<dbReference type="Gene3D" id="2.40.100.10">
    <property type="entry name" value="Cyclophilin-like"/>
    <property type="match status" value="1"/>
</dbReference>
<dbReference type="AlphaFoldDB" id="A0A7S4A9G6"/>
<feature type="region of interest" description="Disordered" evidence="4">
    <location>
        <begin position="257"/>
        <end position="348"/>
    </location>
</feature>
<evidence type="ECO:0000256" key="4">
    <source>
        <dbReference type="SAM" id="MobiDB-lite"/>
    </source>
</evidence>
<feature type="signal peptide" evidence="5">
    <location>
        <begin position="1"/>
        <end position="18"/>
    </location>
</feature>
<name>A0A7S4A9G6_9STRA</name>
<evidence type="ECO:0000256" key="3">
    <source>
        <dbReference type="ARBA" id="ARBA00023235"/>
    </source>
</evidence>
<dbReference type="PROSITE" id="PS50072">
    <property type="entry name" value="CSA_PPIASE_2"/>
    <property type="match status" value="1"/>
</dbReference>
<sequence length="372" mass="40698">MKFRNSASLSAFVVAVAALLLNNNNNLFALSQSIDYDKNTCKPGPHDVPNLHPEPDAKAPDHFYVKMPSATVASSNNNTTNTNIIFEVNRTWAPLGVDRFYALAKDNYYNCAALFRVVPNFVVQLGIASDPFQTAKWDTPIPDDPVLEGVSNTVGMVSFATSGPDTRTTQIFVNTVDNARLDEMGFAPFARVVQGMDEVFLSDLLYVADPVPDQQTYEIEGNTWILEEYQEIDIIKGLPQQEVDTATTAVTEILLTLEEEDDETSSNDEQQQPIGETPIANDDKNSSPEIEIDEVLPQEKDGANENVKPSPETLLTSEDEDETSSSNGQQQPEGGTLIANDSSSSGGMVSWVEKSWRNTIVSLSALVVVVLV</sequence>
<proteinExistence type="predicted"/>
<dbReference type="EC" id="5.2.1.8" evidence="1"/>
<dbReference type="EMBL" id="HBIX01000172">
    <property type="protein sequence ID" value="CAE0707430.1"/>
    <property type="molecule type" value="Transcribed_RNA"/>
</dbReference>
<evidence type="ECO:0000313" key="7">
    <source>
        <dbReference type="EMBL" id="CAE0707430.1"/>
    </source>
</evidence>
<dbReference type="InterPro" id="IPR002130">
    <property type="entry name" value="Cyclophilin-type_PPIase_dom"/>
</dbReference>
<dbReference type="Pfam" id="PF00160">
    <property type="entry name" value="Pro_isomerase"/>
    <property type="match status" value="1"/>
</dbReference>
<feature type="chain" id="PRO_5031355069" description="peptidylprolyl isomerase" evidence="5">
    <location>
        <begin position="19"/>
        <end position="372"/>
    </location>
</feature>
<evidence type="ECO:0000256" key="1">
    <source>
        <dbReference type="ARBA" id="ARBA00013194"/>
    </source>
</evidence>
<accession>A0A7S4A9G6</accession>
<evidence type="ECO:0000259" key="6">
    <source>
        <dbReference type="PROSITE" id="PS50072"/>
    </source>
</evidence>
<dbReference type="InterPro" id="IPR044665">
    <property type="entry name" value="E_coli_cyclophilin_A-like"/>
</dbReference>
<keyword evidence="3" id="KW-0413">Isomerase</keyword>
<evidence type="ECO:0000256" key="2">
    <source>
        <dbReference type="ARBA" id="ARBA00023110"/>
    </source>
</evidence>
<reference evidence="7" key="1">
    <citation type="submission" date="2021-01" db="EMBL/GenBank/DDBJ databases">
        <authorList>
            <person name="Corre E."/>
            <person name="Pelletier E."/>
            <person name="Niang G."/>
            <person name="Scheremetjew M."/>
            <person name="Finn R."/>
            <person name="Kale V."/>
            <person name="Holt S."/>
            <person name="Cochrane G."/>
            <person name="Meng A."/>
            <person name="Brown T."/>
            <person name="Cohen L."/>
        </authorList>
    </citation>
    <scope>NUCLEOTIDE SEQUENCE</scope>
    <source>
        <strain evidence="7">10249 10 AB</strain>
    </source>
</reference>
<gene>
    <name evidence="7" type="ORF">PAUS00366_LOCUS150</name>
</gene>
<feature type="compositionally biased region" description="Acidic residues" evidence="4">
    <location>
        <begin position="257"/>
        <end position="266"/>
    </location>
</feature>
<feature type="domain" description="PPIase cyclophilin-type" evidence="6">
    <location>
        <begin position="83"/>
        <end position="199"/>
    </location>
</feature>
<protein>
    <recommendedName>
        <fullName evidence="1">peptidylprolyl isomerase</fullName>
        <ecNumber evidence="1">5.2.1.8</ecNumber>
    </recommendedName>
</protein>
<dbReference type="PRINTS" id="PR00153">
    <property type="entry name" value="CSAPPISMRASE"/>
</dbReference>
<evidence type="ECO:0000256" key="5">
    <source>
        <dbReference type="SAM" id="SignalP"/>
    </source>
</evidence>
<dbReference type="PANTHER" id="PTHR43246">
    <property type="entry name" value="PEPTIDYL-PROLYL CIS-TRANS ISOMERASE CYP38, CHLOROPLASTIC"/>
    <property type="match status" value="1"/>
</dbReference>
<feature type="compositionally biased region" description="Polar residues" evidence="4">
    <location>
        <begin position="327"/>
        <end position="347"/>
    </location>
</feature>
<keyword evidence="2" id="KW-0697">Rotamase</keyword>
<dbReference type="InterPro" id="IPR029000">
    <property type="entry name" value="Cyclophilin-like_dom_sf"/>
</dbReference>
<dbReference type="SUPFAM" id="SSF50891">
    <property type="entry name" value="Cyclophilin-like"/>
    <property type="match status" value="1"/>
</dbReference>